<organism evidence="3 4">
    <name type="scientific">Bradyrhizobium sediminis</name>
    <dbReference type="NCBI Taxonomy" id="2840469"/>
    <lineage>
        <taxon>Bacteria</taxon>
        <taxon>Pseudomonadati</taxon>
        <taxon>Pseudomonadota</taxon>
        <taxon>Alphaproteobacteria</taxon>
        <taxon>Hyphomicrobiales</taxon>
        <taxon>Nitrobacteraceae</taxon>
        <taxon>Bradyrhizobium</taxon>
    </lineage>
</organism>
<dbReference type="PANTHER" id="PTHR42852">
    <property type="entry name" value="THIOL:DISULFIDE INTERCHANGE PROTEIN DSBE"/>
    <property type="match status" value="1"/>
</dbReference>
<dbReference type="InterPro" id="IPR036249">
    <property type="entry name" value="Thioredoxin-like_sf"/>
</dbReference>
<evidence type="ECO:0000259" key="2">
    <source>
        <dbReference type="PROSITE" id="PS51352"/>
    </source>
</evidence>
<evidence type="ECO:0000313" key="4">
    <source>
        <dbReference type="Proteomes" id="UP000680805"/>
    </source>
</evidence>
<sequence length="196" mass="21509">MTPRSLATCASALVLCLIGAASPGVSGEAARDQAAPFAVAAVQGSAPNFTGINNWFNSAPLNIADLRGKVVLVDFWTYGCVNCVNTLPHVVELYAKYKDRGLVVVGVHTPEFPFERSASNVQAAMKRHRITYPVAQDNDSKTWNAYRNQYWPAQYIVDQSGKIVFQHDGEGQYEQIDRTIARLLSANSGRSIKFRS</sequence>
<dbReference type="PROSITE" id="PS51352">
    <property type="entry name" value="THIOREDOXIN_2"/>
    <property type="match status" value="1"/>
</dbReference>
<dbReference type="PANTHER" id="PTHR42852:SF13">
    <property type="entry name" value="PROTEIN DIPZ"/>
    <property type="match status" value="1"/>
</dbReference>
<dbReference type="InterPro" id="IPR050553">
    <property type="entry name" value="Thioredoxin_ResA/DsbE_sf"/>
</dbReference>
<dbReference type="CDD" id="cd03012">
    <property type="entry name" value="TlpA_like_DipZ_like"/>
    <property type="match status" value="1"/>
</dbReference>
<dbReference type="InterPro" id="IPR000866">
    <property type="entry name" value="AhpC/TSA"/>
</dbReference>
<dbReference type="Pfam" id="PF00578">
    <property type="entry name" value="AhpC-TSA"/>
    <property type="match status" value="1"/>
</dbReference>
<dbReference type="Proteomes" id="UP000680805">
    <property type="component" value="Chromosome"/>
</dbReference>
<dbReference type="SUPFAM" id="SSF52833">
    <property type="entry name" value="Thioredoxin-like"/>
    <property type="match status" value="1"/>
</dbReference>
<accession>A0A975RTB3</accession>
<dbReference type="KEGG" id="bsei:KMZ68_03245"/>
<dbReference type="InterPro" id="IPR013766">
    <property type="entry name" value="Thioredoxin_domain"/>
</dbReference>
<dbReference type="AlphaFoldDB" id="A0A975RTB3"/>
<protein>
    <submittedName>
        <fullName evidence="3">Thioredoxin family protein</fullName>
    </submittedName>
</protein>
<feature type="domain" description="Thioredoxin" evidence="2">
    <location>
        <begin position="28"/>
        <end position="185"/>
    </location>
</feature>
<evidence type="ECO:0000256" key="1">
    <source>
        <dbReference type="SAM" id="SignalP"/>
    </source>
</evidence>
<dbReference type="GO" id="GO:0016209">
    <property type="term" value="F:antioxidant activity"/>
    <property type="evidence" value="ECO:0007669"/>
    <property type="project" value="InterPro"/>
</dbReference>
<feature type="signal peptide" evidence="1">
    <location>
        <begin position="1"/>
        <end position="20"/>
    </location>
</feature>
<dbReference type="EMBL" id="CP076135">
    <property type="protein sequence ID" value="QWG18914.1"/>
    <property type="molecule type" value="Genomic_DNA"/>
</dbReference>
<dbReference type="Gene3D" id="3.40.30.10">
    <property type="entry name" value="Glutaredoxin"/>
    <property type="match status" value="1"/>
</dbReference>
<name>A0A975RTB3_9BRAD</name>
<keyword evidence="1" id="KW-0732">Signal</keyword>
<feature type="chain" id="PRO_5037723071" evidence="1">
    <location>
        <begin position="21"/>
        <end position="196"/>
    </location>
</feature>
<dbReference type="GO" id="GO:0016491">
    <property type="term" value="F:oxidoreductase activity"/>
    <property type="evidence" value="ECO:0007669"/>
    <property type="project" value="InterPro"/>
</dbReference>
<gene>
    <name evidence="3" type="ORF">KMZ68_03245</name>
</gene>
<evidence type="ECO:0000313" key="3">
    <source>
        <dbReference type="EMBL" id="QWG18914.1"/>
    </source>
</evidence>
<dbReference type="RefSeq" id="WP_215614468.1">
    <property type="nucleotide sequence ID" value="NZ_CP076135.1"/>
</dbReference>
<proteinExistence type="predicted"/>
<reference evidence="3" key="1">
    <citation type="submission" date="2021-06" db="EMBL/GenBank/DDBJ databases">
        <title>Bradyrhizobium sp. S2-11-2 Genome sequencing.</title>
        <authorList>
            <person name="Jin L."/>
        </authorList>
    </citation>
    <scope>NUCLEOTIDE SEQUENCE</scope>
    <source>
        <strain evidence="3">S2-11-2</strain>
    </source>
</reference>